<organism evidence="2 3">
    <name type="scientific">Mycolicibacterium peregrinum</name>
    <name type="common">Mycobacterium peregrinum</name>
    <dbReference type="NCBI Taxonomy" id="43304"/>
    <lineage>
        <taxon>Bacteria</taxon>
        <taxon>Bacillati</taxon>
        <taxon>Actinomycetota</taxon>
        <taxon>Actinomycetes</taxon>
        <taxon>Mycobacteriales</taxon>
        <taxon>Mycobacteriaceae</taxon>
        <taxon>Mycolicibacterium</taxon>
    </lineage>
</organism>
<evidence type="ECO:0000259" key="1">
    <source>
        <dbReference type="Pfam" id="PF00753"/>
    </source>
</evidence>
<dbReference type="EMBL" id="RWKA01000005">
    <property type="protein sequence ID" value="TGB43537.1"/>
    <property type="molecule type" value="Genomic_DNA"/>
</dbReference>
<dbReference type="InterPro" id="IPR036866">
    <property type="entry name" value="RibonucZ/Hydroxyglut_hydro"/>
</dbReference>
<proteinExistence type="predicted"/>
<dbReference type="Pfam" id="PF00753">
    <property type="entry name" value="Lactamase_B"/>
    <property type="match status" value="1"/>
</dbReference>
<dbReference type="Gene3D" id="3.60.15.10">
    <property type="entry name" value="Ribonuclease Z/Hydroxyacylglutathione hydrolase-like"/>
    <property type="match status" value="1"/>
</dbReference>
<dbReference type="AlphaFoldDB" id="A0A4Z0HRG6"/>
<dbReference type="InterPro" id="IPR001279">
    <property type="entry name" value="Metallo-B-lactamas"/>
</dbReference>
<dbReference type="RefSeq" id="WP_135360178.1">
    <property type="nucleotide sequence ID" value="NZ_JBLVUM010000002.1"/>
</dbReference>
<dbReference type="GO" id="GO:0016787">
    <property type="term" value="F:hydrolase activity"/>
    <property type="evidence" value="ECO:0007669"/>
    <property type="project" value="UniProtKB-KW"/>
</dbReference>
<evidence type="ECO:0000313" key="2">
    <source>
        <dbReference type="EMBL" id="TGB43537.1"/>
    </source>
</evidence>
<dbReference type="Proteomes" id="UP000297792">
    <property type="component" value="Unassembled WGS sequence"/>
</dbReference>
<reference evidence="2 3" key="1">
    <citation type="submission" date="2018-12" db="EMBL/GenBank/DDBJ databases">
        <title>Draft genome sequences of Mycolicibacterium peregrinum isolated from a pig with lymphadenitis and from soil on the same Japanese pig farm.</title>
        <authorList>
            <person name="Komatsu T."/>
            <person name="Ohya K."/>
            <person name="Sawai K."/>
            <person name="Odoi J.O."/>
            <person name="Otsu K."/>
            <person name="Ota A."/>
            <person name="Ito T."/>
            <person name="Kawai M."/>
            <person name="Maruyama F."/>
        </authorList>
    </citation>
    <scope>NUCLEOTIDE SEQUENCE [LARGE SCALE GENOMIC DNA]</scope>
    <source>
        <strain evidence="2 3">138</strain>
    </source>
</reference>
<comment type="caution">
    <text evidence="2">The sequence shown here is derived from an EMBL/GenBank/DDBJ whole genome shotgun (WGS) entry which is preliminary data.</text>
</comment>
<dbReference type="PANTHER" id="PTHR30619">
    <property type="entry name" value="DNA INTERNALIZATION/COMPETENCE PROTEIN COMEC/REC2"/>
    <property type="match status" value="1"/>
</dbReference>
<keyword evidence="2" id="KW-0378">Hydrolase</keyword>
<protein>
    <submittedName>
        <fullName evidence="2">MBL fold metallo-hydrolase</fullName>
    </submittedName>
</protein>
<feature type="domain" description="Metallo-beta-lactamase" evidence="1">
    <location>
        <begin position="12"/>
        <end position="80"/>
    </location>
</feature>
<sequence length="422" mass="46422">MSSTMTIRMYNVGFGDSFLLLLPGKKTILVDAGFHSQGKGAFTANDLARQIVADVKAHSGRARIDVVIATHRHQDHVFAFNSAEWENVEIGEVWMPWVEDRDNPDAKKLWKKQQGFAMALAQAAPGFDLHPDDRAELDFLLWNAGIDITGLVPDAELAAWSNQGALDVLHDGFKHRERSDPRFLPEGNDFPETFESNVITGMKVHVLGPPRDPDEIEELDPASDDETYKALMLQAASVRHQEVTAPFSAQWRVPATDPGPKLADDDLKRLKGLAHSADALLAAKAVDDMINSTSLVLVLDIGSARLLLPGDAEWGTWKRILANNKARSLLRGASFFKVGHHGSHNATSKTLVEKVLPREIPAMVSTQAGLGRYRNNIPLDELLTALRDHEISCARSDKGNEVLPDGFVAEANAKWIDLEIAC</sequence>
<gene>
    <name evidence="2" type="ORF">EJD98_10890</name>
</gene>
<dbReference type="SUPFAM" id="SSF56281">
    <property type="entry name" value="Metallo-hydrolase/oxidoreductase"/>
    <property type="match status" value="1"/>
</dbReference>
<evidence type="ECO:0000313" key="3">
    <source>
        <dbReference type="Proteomes" id="UP000297792"/>
    </source>
</evidence>
<keyword evidence="3" id="KW-1185">Reference proteome</keyword>
<name>A0A4Z0HRG6_MYCPR</name>
<dbReference type="InterPro" id="IPR052159">
    <property type="entry name" value="Competence_DNA_uptake"/>
</dbReference>
<dbReference type="PANTHER" id="PTHR30619:SF1">
    <property type="entry name" value="RECOMBINATION PROTEIN 2"/>
    <property type="match status" value="1"/>
</dbReference>
<accession>A0A4Z0HRG6</accession>